<dbReference type="GO" id="GO:0005634">
    <property type="term" value="C:nucleus"/>
    <property type="evidence" value="ECO:0007669"/>
    <property type="project" value="UniProtKB-SubCell"/>
</dbReference>
<evidence type="ECO:0000256" key="2">
    <source>
        <dbReference type="ARBA" id="ARBA00023242"/>
    </source>
</evidence>
<comment type="subcellular location">
    <subcellularLocation>
        <location evidence="1">Nucleus</location>
    </subcellularLocation>
</comment>
<name>A0A084B6D9_STACB</name>
<feature type="region of interest" description="Disordered" evidence="3">
    <location>
        <begin position="59"/>
        <end position="83"/>
    </location>
</feature>
<organism evidence="5 6">
    <name type="scientific">Stachybotrys chartarum (strain CBS 109288 / IBT 7711)</name>
    <name type="common">Toxic black mold</name>
    <name type="synonym">Stilbospora chartarum</name>
    <dbReference type="NCBI Taxonomy" id="1280523"/>
    <lineage>
        <taxon>Eukaryota</taxon>
        <taxon>Fungi</taxon>
        <taxon>Dikarya</taxon>
        <taxon>Ascomycota</taxon>
        <taxon>Pezizomycotina</taxon>
        <taxon>Sordariomycetes</taxon>
        <taxon>Hypocreomycetidae</taxon>
        <taxon>Hypocreales</taxon>
        <taxon>Stachybotryaceae</taxon>
        <taxon>Stachybotrys</taxon>
    </lineage>
</organism>
<sequence length="557" mass="60679">MSLANKACHNCRRKRLRCDRSVPQCVKCSTAGRQCLGYGNLLRWTGAVASRGRLAGQTSFAPAPATLPGAGQPPRPPARSSPVAEWTYSGQTSALAVALPAAAPWSEDAAFSYDARMQLVARLASDDGDGGGGDDDDVEAELSSPWVLTDPLYQDMNYSSRHYLNYFTNRLCKDLVSYDLPNRNPFRLLIPLTRENPLLQQIIIAASAVHLSNLISPSLPPSQTSGQIICPLNLEPSRAAVRDSMVAKHKALNLMSIALQDINSVPGEVLLAAALFFVNLELIESGKHGWRAHLEGAGRIMSLLQLTKVSSNDLLDYLLSDFFCYSILASAFSPAKTGAAIAESWSLVDPSVLRRAASNSYLCCPPEILEVLRAASQLSNLATEDSASAEQVPLAAAELIQTAQAFEIVEWANSFNETPDFPCALIQSRIHAGSAHRLAACLYILHAVPAVESLMEPGFGDRLSDALFEHLSCIPEEDPNFKATAWPTFIAGAGTKNLERRGWVMDRLHRVVVSVPWGFIYTAMEVLPIVWGLNDDRETSSSWVQMLKDPELNFLMV</sequence>
<dbReference type="PANTHER" id="PTHR37534">
    <property type="entry name" value="TRANSCRIPTIONAL ACTIVATOR PROTEIN UGA3"/>
    <property type="match status" value="1"/>
</dbReference>
<dbReference type="SUPFAM" id="SSF57701">
    <property type="entry name" value="Zn2/Cys6 DNA-binding domain"/>
    <property type="match status" value="1"/>
</dbReference>
<protein>
    <recommendedName>
        <fullName evidence="4">Zn(2)-C6 fungal-type domain-containing protein</fullName>
    </recommendedName>
</protein>
<dbReference type="Pfam" id="PF11951">
    <property type="entry name" value="Fungal_trans_2"/>
    <property type="match status" value="1"/>
</dbReference>
<dbReference type="PANTHER" id="PTHR37534:SF51">
    <property type="entry name" value="ACRIFLAVINE SENSITIVITY CONTROL PROTEIN ACR-2"/>
    <property type="match status" value="1"/>
</dbReference>
<dbReference type="InterPro" id="IPR021858">
    <property type="entry name" value="Fun_TF"/>
</dbReference>
<dbReference type="AlphaFoldDB" id="A0A084B6D9"/>
<gene>
    <name evidence="5" type="ORF">S7711_04868</name>
</gene>
<dbReference type="HOGENOM" id="CLU_020030_3_1_1"/>
<dbReference type="PROSITE" id="PS50048">
    <property type="entry name" value="ZN2_CY6_FUNGAL_2"/>
    <property type="match status" value="1"/>
</dbReference>
<dbReference type="GO" id="GO:0000981">
    <property type="term" value="F:DNA-binding transcription factor activity, RNA polymerase II-specific"/>
    <property type="evidence" value="ECO:0007669"/>
    <property type="project" value="InterPro"/>
</dbReference>
<dbReference type="Pfam" id="PF00172">
    <property type="entry name" value="Zn_clus"/>
    <property type="match status" value="1"/>
</dbReference>
<dbReference type="EMBL" id="KL647913">
    <property type="protein sequence ID" value="KEY73118.1"/>
    <property type="molecule type" value="Genomic_DNA"/>
</dbReference>
<dbReference type="InterPro" id="IPR036864">
    <property type="entry name" value="Zn2-C6_fun-type_DNA-bd_sf"/>
</dbReference>
<evidence type="ECO:0000313" key="6">
    <source>
        <dbReference type="Proteomes" id="UP000028045"/>
    </source>
</evidence>
<reference evidence="5 6" key="1">
    <citation type="journal article" date="2014" name="BMC Genomics">
        <title>Comparative genome sequencing reveals chemotype-specific gene clusters in the toxigenic black mold Stachybotrys.</title>
        <authorList>
            <person name="Semeiks J."/>
            <person name="Borek D."/>
            <person name="Otwinowski Z."/>
            <person name="Grishin N.V."/>
        </authorList>
    </citation>
    <scope>NUCLEOTIDE SEQUENCE [LARGE SCALE GENOMIC DNA]</scope>
    <source>
        <strain evidence="6">CBS 109288 / IBT 7711</strain>
    </source>
</reference>
<dbReference type="SMART" id="SM00066">
    <property type="entry name" value="GAL4"/>
    <property type="match status" value="1"/>
</dbReference>
<dbReference type="GO" id="GO:0045944">
    <property type="term" value="P:positive regulation of transcription by RNA polymerase II"/>
    <property type="evidence" value="ECO:0007669"/>
    <property type="project" value="TreeGrafter"/>
</dbReference>
<evidence type="ECO:0000256" key="1">
    <source>
        <dbReference type="ARBA" id="ARBA00004123"/>
    </source>
</evidence>
<dbReference type="InterPro" id="IPR001138">
    <property type="entry name" value="Zn2Cys6_DnaBD"/>
</dbReference>
<proteinExistence type="predicted"/>
<evidence type="ECO:0000259" key="4">
    <source>
        <dbReference type="PROSITE" id="PS50048"/>
    </source>
</evidence>
<dbReference type="GO" id="GO:0000976">
    <property type="term" value="F:transcription cis-regulatory region binding"/>
    <property type="evidence" value="ECO:0007669"/>
    <property type="project" value="TreeGrafter"/>
</dbReference>
<evidence type="ECO:0000313" key="5">
    <source>
        <dbReference type="EMBL" id="KEY73118.1"/>
    </source>
</evidence>
<feature type="domain" description="Zn(2)-C6 fungal-type" evidence="4">
    <location>
        <begin position="7"/>
        <end position="35"/>
    </location>
</feature>
<dbReference type="CDD" id="cd00067">
    <property type="entry name" value="GAL4"/>
    <property type="match status" value="1"/>
</dbReference>
<dbReference type="Gene3D" id="4.10.240.10">
    <property type="entry name" value="Zn(2)-C6 fungal-type DNA-binding domain"/>
    <property type="match status" value="1"/>
</dbReference>
<keyword evidence="6" id="KW-1185">Reference proteome</keyword>
<accession>A0A084B6D9</accession>
<dbReference type="GO" id="GO:0008270">
    <property type="term" value="F:zinc ion binding"/>
    <property type="evidence" value="ECO:0007669"/>
    <property type="project" value="InterPro"/>
</dbReference>
<dbReference type="OrthoDB" id="5380854at2759"/>
<evidence type="ECO:0000256" key="3">
    <source>
        <dbReference type="SAM" id="MobiDB-lite"/>
    </source>
</evidence>
<dbReference type="Proteomes" id="UP000028045">
    <property type="component" value="Unassembled WGS sequence"/>
</dbReference>
<keyword evidence="2" id="KW-0539">Nucleus</keyword>
<dbReference type="PROSITE" id="PS00463">
    <property type="entry name" value="ZN2_CY6_FUNGAL_1"/>
    <property type="match status" value="1"/>
</dbReference>